<keyword evidence="3" id="KW-0479">Metal-binding</keyword>
<evidence type="ECO:0000256" key="4">
    <source>
        <dbReference type="ARBA" id="ARBA00022842"/>
    </source>
</evidence>
<gene>
    <name evidence="6" type="ORF">EKO04_011180</name>
</gene>
<reference evidence="6" key="2">
    <citation type="submission" date="2020-09" db="EMBL/GenBank/DDBJ databases">
        <title>Reference genome assembly for Australian Ascochyta lentis isolate Al4.</title>
        <authorList>
            <person name="Lee R.C."/>
            <person name="Farfan-Caceres L.M."/>
            <person name="Debler J.W."/>
            <person name="Williams A.H."/>
            <person name="Henares B.M."/>
        </authorList>
    </citation>
    <scope>NUCLEOTIDE SEQUENCE</scope>
    <source>
        <strain evidence="6">Al4</strain>
    </source>
</reference>
<keyword evidence="5" id="KW-0786">Thiamine pyrophosphate</keyword>
<dbReference type="InterPro" id="IPR012110">
    <property type="entry name" value="PDC/IPDC-like"/>
</dbReference>
<dbReference type="GO" id="GO:0000949">
    <property type="term" value="P:aromatic amino acid family catabolic process to alcohol via Ehrlich pathway"/>
    <property type="evidence" value="ECO:0007669"/>
    <property type="project" value="TreeGrafter"/>
</dbReference>
<evidence type="ECO:0008006" key="8">
    <source>
        <dbReference type="Google" id="ProtNLM"/>
    </source>
</evidence>
<sequence length="152" mass="17034">MIKADMAPIIFVINNAGYTVERLIWGAHQREHPPRFSLKRRADVQVVYNDIVPHAYSHLLPLYHHPSPSPSFHRAATKTELATILANPGVRHPHTLQLVELVLPKLDTSWRLGSQVAVRSEEQKARLTREGFVDTYGGWGVDGVVGGSVKWS</sequence>
<keyword evidence="4" id="KW-0460">Magnesium</keyword>
<protein>
    <recommendedName>
        <fullName evidence="8">Pyruvate decarboxylase</fullName>
    </recommendedName>
</protein>
<dbReference type="GO" id="GO:0004737">
    <property type="term" value="F:pyruvate decarboxylase activity"/>
    <property type="evidence" value="ECO:0007669"/>
    <property type="project" value="TreeGrafter"/>
</dbReference>
<dbReference type="GO" id="GO:0005634">
    <property type="term" value="C:nucleus"/>
    <property type="evidence" value="ECO:0007669"/>
    <property type="project" value="TreeGrafter"/>
</dbReference>
<comment type="similarity">
    <text evidence="2">Belongs to the TPP enzyme family.</text>
</comment>
<organism evidence="6 7">
    <name type="scientific">Ascochyta lentis</name>
    <dbReference type="NCBI Taxonomy" id="205686"/>
    <lineage>
        <taxon>Eukaryota</taxon>
        <taxon>Fungi</taxon>
        <taxon>Dikarya</taxon>
        <taxon>Ascomycota</taxon>
        <taxon>Pezizomycotina</taxon>
        <taxon>Dothideomycetes</taxon>
        <taxon>Pleosporomycetidae</taxon>
        <taxon>Pleosporales</taxon>
        <taxon>Pleosporineae</taxon>
        <taxon>Didymellaceae</taxon>
        <taxon>Ascochyta</taxon>
    </lineage>
</organism>
<dbReference type="PANTHER" id="PTHR43452:SF30">
    <property type="entry name" value="PYRUVATE DECARBOXYLASE ISOZYME 1-RELATED"/>
    <property type="match status" value="1"/>
</dbReference>
<name>A0A8H7ISY0_9PLEO</name>
<comment type="caution">
    <text evidence="6">The sequence shown here is derived from an EMBL/GenBank/DDBJ whole genome shotgun (WGS) entry which is preliminary data.</text>
</comment>
<dbReference type="PANTHER" id="PTHR43452">
    <property type="entry name" value="PYRUVATE DECARBOXYLASE"/>
    <property type="match status" value="1"/>
</dbReference>
<evidence type="ECO:0000256" key="3">
    <source>
        <dbReference type="ARBA" id="ARBA00022723"/>
    </source>
</evidence>
<dbReference type="Gene3D" id="3.40.50.970">
    <property type="match status" value="1"/>
</dbReference>
<evidence type="ECO:0000256" key="2">
    <source>
        <dbReference type="ARBA" id="ARBA00007812"/>
    </source>
</evidence>
<dbReference type="EMBL" id="RZGK01000022">
    <property type="protein sequence ID" value="KAF9691084.1"/>
    <property type="molecule type" value="Genomic_DNA"/>
</dbReference>
<dbReference type="GO" id="GO:0005829">
    <property type="term" value="C:cytosol"/>
    <property type="evidence" value="ECO:0007669"/>
    <property type="project" value="TreeGrafter"/>
</dbReference>
<proteinExistence type="inferred from homology"/>
<dbReference type="OrthoDB" id="3970464at2759"/>
<dbReference type="GO" id="GO:0046872">
    <property type="term" value="F:metal ion binding"/>
    <property type="evidence" value="ECO:0007669"/>
    <property type="project" value="UniProtKB-KW"/>
</dbReference>
<dbReference type="AlphaFoldDB" id="A0A8H7ISY0"/>
<keyword evidence="7" id="KW-1185">Reference proteome</keyword>
<accession>A0A8H7ISY0</accession>
<evidence type="ECO:0000256" key="5">
    <source>
        <dbReference type="ARBA" id="ARBA00023052"/>
    </source>
</evidence>
<evidence type="ECO:0000313" key="6">
    <source>
        <dbReference type="EMBL" id="KAF9691084.1"/>
    </source>
</evidence>
<evidence type="ECO:0000313" key="7">
    <source>
        <dbReference type="Proteomes" id="UP000651452"/>
    </source>
</evidence>
<reference evidence="6" key="1">
    <citation type="submission" date="2018-12" db="EMBL/GenBank/DDBJ databases">
        <authorList>
            <person name="Syme R.A."/>
            <person name="Farfan-Caceres L."/>
            <person name="Lichtenzveig J."/>
        </authorList>
    </citation>
    <scope>NUCLEOTIDE SEQUENCE</scope>
    <source>
        <strain evidence="6">Al4</strain>
    </source>
</reference>
<dbReference type="Proteomes" id="UP000651452">
    <property type="component" value="Unassembled WGS sequence"/>
</dbReference>
<comment type="cofactor">
    <cofactor evidence="1">
        <name>thiamine diphosphate</name>
        <dbReference type="ChEBI" id="CHEBI:58937"/>
    </cofactor>
</comment>
<evidence type="ECO:0000256" key="1">
    <source>
        <dbReference type="ARBA" id="ARBA00001964"/>
    </source>
</evidence>